<dbReference type="SMART" id="SM00746">
    <property type="entry name" value="TRASH"/>
    <property type="match status" value="1"/>
</dbReference>
<reference evidence="4 7" key="5">
    <citation type="submission" date="2020-02" db="EMBL/GenBank/DDBJ databases">
        <title>Newly sequenced genome of strain CSTR1 showed variability in Candidatus Kuenenia stuttgartiensis genomes.</title>
        <authorList>
            <person name="Ding C."/>
            <person name="Adrian L."/>
        </authorList>
    </citation>
    <scope>NUCLEOTIDE SEQUENCE [LARGE SCALE GENOMIC DNA]</scope>
    <source>
        <strain evidence="4 7">CSTR1</strain>
    </source>
</reference>
<reference evidence="3" key="2">
    <citation type="submission" date="2006-01" db="EMBL/GenBank/DDBJ databases">
        <authorList>
            <person name="Genoscope"/>
        </authorList>
    </citation>
    <scope>NUCLEOTIDE SEQUENCE</scope>
</reference>
<evidence type="ECO:0000259" key="2">
    <source>
        <dbReference type="SMART" id="SM00746"/>
    </source>
</evidence>
<evidence type="ECO:0000313" key="5">
    <source>
        <dbReference type="EMBL" id="SOH05938.1"/>
    </source>
</evidence>
<dbReference type="Gene3D" id="1.10.620.20">
    <property type="entry name" value="Ribonucleotide Reductase, subunit A"/>
    <property type="match status" value="1"/>
</dbReference>
<dbReference type="InterPro" id="IPR007029">
    <property type="entry name" value="YHS_dom"/>
</dbReference>
<dbReference type="EC" id="3.6.3.4" evidence="5"/>
<evidence type="ECO:0000313" key="4">
    <source>
        <dbReference type="EMBL" id="QII11458.1"/>
    </source>
</evidence>
<proteinExistence type="predicted"/>
<organism evidence="3">
    <name type="scientific">Kuenenia stuttgartiensis</name>
    <dbReference type="NCBI Taxonomy" id="174633"/>
    <lineage>
        <taxon>Bacteria</taxon>
        <taxon>Pseudomonadati</taxon>
        <taxon>Planctomycetota</taxon>
        <taxon>Candidatus Brocadiia</taxon>
        <taxon>Candidatus Brocadiales</taxon>
        <taxon>Candidatus Brocadiaceae</taxon>
        <taxon>Candidatus Kuenenia</taxon>
    </lineage>
</organism>
<dbReference type="EMBL" id="CT573071">
    <property type="protein sequence ID" value="CAJ74353.1"/>
    <property type="molecule type" value="Genomic_DNA"/>
</dbReference>
<dbReference type="AlphaFoldDB" id="Q1Q2X0"/>
<dbReference type="EMBL" id="CP049055">
    <property type="protein sequence ID" value="QII11458.1"/>
    <property type="molecule type" value="Genomic_DNA"/>
</dbReference>
<reference evidence="3" key="1">
    <citation type="journal article" date="2006" name="Nature">
        <title>Deciphering the evolution and metabolism of an anammox bacterium from a community genome.</title>
        <authorList>
            <person name="Strous M."/>
            <person name="Pelletier E."/>
            <person name="Mangenot S."/>
            <person name="Rattei T."/>
            <person name="Lehner A."/>
            <person name="Taylor M.W."/>
            <person name="Horn M."/>
            <person name="Daims H."/>
            <person name="Bartol-Mavel D."/>
            <person name="Wincker P."/>
            <person name="Barbe V."/>
            <person name="Fonknechten N."/>
            <person name="Vallenet D."/>
            <person name="Segurens B."/>
            <person name="Schenowitz-Truong C."/>
            <person name="Medigue C."/>
            <person name="Collingro A."/>
            <person name="Snel B."/>
            <person name="Dutilh B.E."/>
            <person name="OpDenCamp H.J.M."/>
            <person name="vanDerDrift C."/>
            <person name="Cirpus I."/>
            <person name="vanDePas-Schoonen K.T."/>
            <person name="Harhangi H.R."/>
            <person name="vanNiftrik L."/>
            <person name="Schmid M."/>
            <person name="Keltjens J."/>
            <person name="vanDeVossenberg J."/>
            <person name="Kartal B."/>
            <person name="Meier H."/>
            <person name="Frishman D."/>
            <person name="Huynen M.A."/>
            <person name="Mewes H."/>
            <person name="Weissenbach J."/>
            <person name="Jetten M.S.M."/>
            <person name="Wagner M."/>
            <person name="LePaslier D."/>
        </authorList>
    </citation>
    <scope>NUCLEOTIDE SEQUENCE</scope>
</reference>
<protein>
    <submittedName>
        <fullName evidence="4">Copper-transporting P-type ATPase</fullName>
        <ecNumber evidence="5">3.6.3.4</ecNumber>
    </submittedName>
</protein>
<dbReference type="RefSeq" id="WP_099326462.1">
    <property type="nucleotide sequence ID" value="NZ_CP049055.1"/>
</dbReference>
<feature type="chain" id="PRO_5015097157" evidence="1">
    <location>
        <begin position="30"/>
        <end position="98"/>
    </location>
</feature>
<keyword evidence="5" id="KW-0378">Hydrolase</keyword>
<evidence type="ECO:0000313" key="3">
    <source>
        <dbReference type="EMBL" id="CAJ74353.1"/>
    </source>
</evidence>
<dbReference type="GO" id="GO:0016491">
    <property type="term" value="F:oxidoreductase activity"/>
    <property type="evidence" value="ECO:0007669"/>
    <property type="project" value="InterPro"/>
</dbReference>
<keyword evidence="1" id="KW-0732">Signal</keyword>
<evidence type="ECO:0000313" key="6">
    <source>
        <dbReference type="Proteomes" id="UP000221734"/>
    </source>
</evidence>
<name>Q1Q2X0_KUEST</name>
<evidence type="ECO:0000256" key="1">
    <source>
        <dbReference type="SAM" id="SignalP"/>
    </source>
</evidence>
<dbReference type="Proteomes" id="UP000221734">
    <property type="component" value="Chromosome Kuenenia_stuttgartiensis_MBR1"/>
</dbReference>
<dbReference type="InterPro" id="IPR009078">
    <property type="entry name" value="Ferritin-like_SF"/>
</dbReference>
<sequence>MKKYFYINRTTIFFITCISIFCVSAASWASCGVCGSDASRPPHKHEIKEEGQEGVAKDPICGMEVKDLKNSPSAEFKGEVYYFCSEQCKKVFNERTGQ</sequence>
<dbReference type="InterPro" id="IPR012348">
    <property type="entry name" value="RNR-like"/>
</dbReference>
<keyword evidence="6" id="KW-1185">Reference proteome</keyword>
<dbReference type="PROSITE" id="PS51257">
    <property type="entry name" value="PROKAR_LIPOPROTEIN"/>
    <property type="match status" value="1"/>
</dbReference>
<dbReference type="Proteomes" id="UP000501926">
    <property type="component" value="Chromosome"/>
</dbReference>
<dbReference type="InterPro" id="IPR011017">
    <property type="entry name" value="TRASH_dom"/>
</dbReference>
<dbReference type="Pfam" id="PF04945">
    <property type="entry name" value="YHS"/>
    <property type="match status" value="1"/>
</dbReference>
<evidence type="ECO:0000313" key="7">
    <source>
        <dbReference type="Proteomes" id="UP000501926"/>
    </source>
</evidence>
<dbReference type="KEGG" id="kst:KSMBR1_3464"/>
<dbReference type="SUPFAM" id="SSF47240">
    <property type="entry name" value="Ferritin-like"/>
    <property type="match status" value="1"/>
</dbReference>
<feature type="signal peptide" evidence="1">
    <location>
        <begin position="1"/>
        <end position="29"/>
    </location>
</feature>
<reference evidence="6" key="4">
    <citation type="submission" date="2017-10" db="EMBL/GenBank/DDBJ databases">
        <authorList>
            <person name="Frank J."/>
        </authorList>
    </citation>
    <scope>NUCLEOTIDE SEQUENCE [LARGE SCALE GENOMIC DNA]</scope>
</reference>
<reference evidence="5" key="3">
    <citation type="submission" date="2017-10" db="EMBL/GenBank/DDBJ databases">
        <authorList>
            <person name="Banno H."/>
            <person name="Chua N.-H."/>
        </authorList>
    </citation>
    <scope>NUCLEOTIDE SEQUENCE [LARGE SCALE GENOMIC DNA]</scope>
    <source>
        <strain evidence="5">Kuenenia_mbr1_ru-nijmegen</strain>
    </source>
</reference>
<dbReference type="OrthoDB" id="292148at2"/>
<dbReference type="GO" id="GO:0016787">
    <property type="term" value="F:hydrolase activity"/>
    <property type="evidence" value="ECO:0007669"/>
    <property type="project" value="UniProtKB-KW"/>
</dbReference>
<gene>
    <name evidence="4" type="primary">actP</name>
    <name evidence="4" type="ORF">KsCSTR_20790</name>
    <name evidence="5" type="ORF">KSMBR1_3464</name>
    <name evidence="3" type="ORF">kuste3590</name>
</gene>
<feature type="domain" description="TRASH" evidence="2">
    <location>
        <begin position="58"/>
        <end position="96"/>
    </location>
</feature>
<accession>Q1Q2X0</accession>
<dbReference type="EMBL" id="LT934425">
    <property type="protein sequence ID" value="SOH05938.1"/>
    <property type="molecule type" value="Genomic_DNA"/>
</dbReference>